<evidence type="ECO:0000313" key="4">
    <source>
        <dbReference type="EMBL" id="SVC84218.1"/>
    </source>
</evidence>
<dbReference type="GO" id="GO:0017038">
    <property type="term" value="P:protein import"/>
    <property type="evidence" value="ECO:0007669"/>
    <property type="project" value="InterPro"/>
</dbReference>
<keyword evidence="1" id="KW-0653">Protein transport</keyword>
<dbReference type="Pfam" id="PF07517">
    <property type="entry name" value="SecA_DEAD"/>
    <property type="match status" value="1"/>
</dbReference>
<keyword evidence="1" id="KW-0813">Transport</keyword>
<dbReference type="AlphaFoldDB" id="A0A382QGY1"/>
<dbReference type="GO" id="GO:0006886">
    <property type="term" value="P:intracellular protein transport"/>
    <property type="evidence" value="ECO:0007669"/>
    <property type="project" value="InterPro"/>
</dbReference>
<keyword evidence="2" id="KW-0811">Translocation</keyword>
<dbReference type="SUPFAM" id="SSF52540">
    <property type="entry name" value="P-loop containing nucleoside triphosphate hydrolases"/>
    <property type="match status" value="1"/>
</dbReference>
<protein>
    <recommendedName>
        <fullName evidence="3">SecA family profile domain-containing protein</fullName>
    </recommendedName>
</protein>
<dbReference type="InterPro" id="IPR014018">
    <property type="entry name" value="SecA_motor_DEAD"/>
</dbReference>
<feature type="domain" description="SecA family profile" evidence="3">
    <location>
        <begin position="2"/>
        <end position="176"/>
    </location>
</feature>
<dbReference type="InterPro" id="IPR027417">
    <property type="entry name" value="P-loop_NTPase"/>
</dbReference>
<organism evidence="4">
    <name type="scientific">marine metagenome</name>
    <dbReference type="NCBI Taxonomy" id="408172"/>
    <lineage>
        <taxon>unclassified sequences</taxon>
        <taxon>metagenomes</taxon>
        <taxon>ecological metagenomes</taxon>
    </lineage>
</organism>
<dbReference type="CDD" id="cd17928">
    <property type="entry name" value="DEXDc_SecA"/>
    <property type="match status" value="1"/>
</dbReference>
<dbReference type="PRINTS" id="PR00906">
    <property type="entry name" value="SECA"/>
</dbReference>
<accession>A0A382QGY1</accession>
<sequence length="176" mass="19482">VAALFGKIFKNRNEGIIKKLWPLVAEINELELSFKAMNDEDLKGTTTKLRARLGAGETLDDLLPSAFAAVRESAWRTIGLRHFDVQLIGGIVLHQGKIAEMRTGEGKTLVATLAAYLNALEGQGVHVITVNDYLARRDTQWMGPVYYSLGMSISCLQHEQSFQLDPSVRPEQPGMD</sequence>
<dbReference type="GO" id="GO:0005524">
    <property type="term" value="F:ATP binding"/>
    <property type="evidence" value="ECO:0007669"/>
    <property type="project" value="InterPro"/>
</dbReference>
<feature type="non-terminal residue" evidence="4">
    <location>
        <position position="1"/>
    </location>
</feature>
<evidence type="ECO:0000259" key="3">
    <source>
        <dbReference type="PROSITE" id="PS51196"/>
    </source>
</evidence>
<dbReference type="InterPro" id="IPR011115">
    <property type="entry name" value="SecA_DEAD"/>
</dbReference>
<evidence type="ECO:0000256" key="1">
    <source>
        <dbReference type="ARBA" id="ARBA00022927"/>
    </source>
</evidence>
<dbReference type="PANTHER" id="PTHR30612:SF0">
    <property type="entry name" value="CHLOROPLAST PROTEIN-TRANSPORTING ATPASE"/>
    <property type="match status" value="1"/>
</dbReference>
<dbReference type="EMBL" id="UINC01114127">
    <property type="protein sequence ID" value="SVC84218.1"/>
    <property type="molecule type" value="Genomic_DNA"/>
</dbReference>
<dbReference type="GO" id="GO:0006605">
    <property type="term" value="P:protein targeting"/>
    <property type="evidence" value="ECO:0007669"/>
    <property type="project" value="InterPro"/>
</dbReference>
<dbReference type="PROSITE" id="PS51196">
    <property type="entry name" value="SECA_MOTOR_DEAD"/>
    <property type="match status" value="1"/>
</dbReference>
<gene>
    <name evidence="4" type="ORF">METZ01_LOCUS337072</name>
</gene>
<reference evidence="4" key="1">
    <citation type="submission" date="2018-05" db="EMBL/GenBank/DDBJ databases">
        <authorList>
            <person name="Lanie J.A."/>
            <person name="Ng W.-L."/>
            <person name="Kazmierczak K.M."/>
            <person name="Andrzejewski T.M."/>
            <person name="Davidsen T.M."/>
            <person name="Wayne K.J."/>
            <person name="Tettelin H."/>
            <person name="Glass J.I."/>
            <person name="Rusch D."/>
            <person name="Podicherti R."/>
            <person name="Tsui H.-C.T."/>
            <person name="Winkler M.E."/>
        </authorList>
    </citation>
    <scope>NUCLEOTIDE SEQUENCE</scope>
</reference>
<evidence type="ECO:0000256" key="2">
    <source>
        <dbReference type="ARBA" id="ARBA00023010"/>
    </source>
</evidence>
<dbReference type="SMART" id="SM00957">
    <property type="entry name" value="SecA_DEAD"/>
    <property type="match status" value="1"/>
</dbReference>
<name>A0A382QGY1_9ZZZZ</name>
<dbReference type="InterPro" id="IPR000185">
    <property type="entry name" value="SecA"/>
</dbReference>
<proteinExistence type="predicted"/>
<dbReference type="PANTHER" id="PTHR30612">
    <property type="entry name" value="SECA INNER MEMBRANE COMPONENT OF SEC PROTEIN SECRETION SYSTEM"/>
    <property type="match status" value="1"/>
</dbReference>
<dbReference type="Gene3D" id="3.40.50.300">
    <property type="entry name" value="P-loop containing nucleotide triphosphate hydrolases"/>
    <property type="match status" value="1"/>
</dbReference>
<dbReference type="GO" id="GO:0016020">
    <property type="term" value="C:membrane"/>
    <property type="evidence" value="ECO:0007669"/>
    <property type="project" value="InterPro"/>
</dbReference>
<feature type="non-terminal residue" evidence="4">
    <location>
        <position position="176"/>
    </location>
</feature>